<proteinExistence type="predicted"/>
<dbReference type="GO" id="GO:0016740">
    <property type="term" value="F:transferase activity"/>
    <property type="evidence" value="ECO:0007669"/>
    <property type="project" value="UniProtKB-KW"/>
</dbReference>
<gene>
    <name evidence="2" type="ORF">GO620_006750</name>
</gene>
<dbReference type="Pfam" id="PF00535">
    <property type="entry name" value="Glycos_transf_2"/>
    <property type="match status" value="1"/>
</dbReference>
<dbReference type="PANTHER" id="PTHR48090:SF7">
    <property type="entry name" value="RFBJ PROTEIN"/>
    <property type="match status" value="1"/>
</dbReference>
<protein>
    <submittedName>
        <fullName evidence="2">Glycosyltransferase family 2 protein</fullName>
    </submittedName>
</protein>
<dbReference type="EMBL" id="CP066775">
    <property type="protein sequence ID" value="QQL51526.1"/>
    <property type="molecule type" value="Genomic_DNA"/>
</dbReference>
<name>A0A7T7FDT2_9SPHI</name>
<organism evidence="2 3">
    <name type="scientific">Mucilaginibacter ginkgonis</name>
    <dbReference type="NCBI Taxonomy" id="2682091"/>
    <lineage>
        <taxon>Bacteria</taxon>
        <taxon>Pseudomonadati</taxon>
        <taxon>Bacteroidota</taxon>
        <taxon>Sphingobacteriia</taxon>
        <taxon>Sphingobacteriales</taxon>
        <taxon>Sphingobacteriaceae</taxon>
        <taxon>Mucilaginibacter</taxon>
    </lineage>
</organism>
<reference evidence="2 3" key="1">
    <citation type="submission" date="2020-12" db="EMBL/GenBank/DDBJ databases">
        <title>HMF7856_wgs.fasta genome submission.</title>
        <authorList>
            <person name="Kang H."/>
            <person name="Kim H."/>
            <person name="Joh K."/>
        </authorList>
    </citation>
    <scope>NUCLEOTIDE SEQUENCE [LARGE SCALE GENOMIC DNA]</scope>
    <source>
        <strain evidence="2 3">HMF7856</strain>
    </source>
</reference>
<keyword evidence="3" id="KW-1185">Reference proteome</keyword>
<sequence>MNKLSIVIPAYNEANTIHLILNKIMAVDLLDDIEKEIIIVNDCSTDDTAGAVANYCAKYPGVNIQYFEHELNKGKGAALHTGISKATGEYLIIQDADLEYDPQEYNDLLKPICKGFADVVYGSRFMGSNPHRILFFWHTIGNKFLTFLCNMFSNLNLTDMETCYKLFNTKLIQGLSLRENRFGFEPEVTIKLSRIPKLRLYEVGISYYGRTYDEGKKIGWKDGVRAIYCILKYGLFGAK</sequence>
<evidence type="ECO:0000259" key="1">
    <source>
        <dbReference type="Pfam" id="PF00535"/>
    </source>
</evidence>
<evidence type="ECO:0000313" key="3">
    <source>
        <dbReference type="Proteomes" id="UP000429232"/>
    </source>
</evidence>
<evidence type="ECO:0000313" key="2">
    <source>
        <dbReference type="EMBL" id="QQL51526.1"/>
    </source>
</evidence>
<dbReference type="InterPro" id="IPR050256">
    <property type="entry name" value="Glycosyltransferase_2"/>
</dbReference>
<dbReference type="PANTHER" id="PTHR48090">
    <property type="entry name" value="UNDECAPRENYL-PHOSPHATE 4-DEOXY-4-FORMAMIDO-L-ARABINOSE TRANSFERASE-RELATED"/>
    <property type="match status" value="1"/>
</dbReference>
<dbReference type="Gene3D" id="3.90.550.10">
    <property type="entry name" value="Spore Coat Polysaccharide Biosynthesis Protein SpsA, Chain A"/>
    <property type="match status" value="1"/>
</dbReference>
<dbReference type="KEGG" id="mgik:GO620_006750"/>
<dbReference type="AlphaFoldDB" id="A0A7T7FDT2"/>
<dbReference type="SUPFAM" id="SSF53448">
    <property type="entry name" value="Nucleotide-diphospho-sugar transferases"/>
    <property type="match status" value="1"/>
</dbReference>
<dbReference type="InterPro" id="IPR001173">
    <property type="entry name" value="Glyco_trans_2-like"/>
</dbReference>
<dbReference type="InterPro" id="IPR029044">
    <property type="entry name" value="Nucleotide-diphossugar_trans"/>
</dbReference>
<dbReference type="CDD" id="cd04179">
    <property type="entry name" value="DPM_DPG-synthase_like"/>
    <property type="match status" value="1"/>
</dbReference>
<dbReference type="Proteomes" id="UP000429232">
    <property type="component" value="Chromosome"/>
</dbReference>
<keyword evidence="2" id="KW-0808">Transferase</keyword>
<accession>A0A7T7FDT2</accession>
<feature type="domain" description="Glycosyltransferase 2-like" evidence="1">
    <location>
        <begin position="5"/>
        <end position="172"/>
    </location>
</feature>